<dbReference type="InterPro" id="IPR016024">
    <property type="entry name" value="ARM-type_fold"/>
</dbReference>
<dbReference type="AlphaFoldDB" id="A0A0V0QF17"/>
<reference evidence="2 3" key="1">
    <citation type="journal article" date="2015" name="Sci. Rep.">
        <title>Genome of the facultative scuticociliatosis pathogen Pseudocohnilembus persalinus provides insight into its virulence through horizontal gene transfer.</title>
        <authorList>
            <person name="Xiong J."/>
            <person name="Wang G."/>
            <person name="Cheng J."/>
            <person name="Tian M."/>
            <person name="Pan X."/>
            <person name="Warren A."/>
            <person name="Jiang C."/>
            <person name="Yuan D."/>
            <person name="Miao W."/>
        </authorList>
    </citation>
    <scope>NUCLEOTIDE SEQUENCE [LARGE SCALE GENOMIC DNA]</scope>
    <source>
        <strain evidence="2">36N120E</strain>
    </source>
</reference>
<evidence type="ECO:0000256" key="1">
    <source>
        <dbReference type="ARBA" id="ARBA00022737"/>
    </source>
</evidence>
<dbReference type="SMART" id="SM00185">
    <property type="entry name" value="ARM"/>
    <property type="match status" value="6"/>
</dbReference>
<dbReference type="Pfam" id="PF00514">
    <property type="entry name" value="Arm"/>
    <property type="match status" value="3"/>
</dbReference>
<dbReference type="PANTHER" id="PTHR23314:SF0">
    <property type="entry name" value="SPERM-ASSOCIATED ANTIGEN 6"/>
    <property type="match status" value="1"/>
</dbReference>
<keyword evidence="1" id="KW-0677">Repeat</keyword>
<keyword evidence="3" id="KW-1185">Reference proteome</keyword>
<comment type="caution">
    <text evidence="2">The sequence shown here is derived from an EMBL/GenBank/DDBJ whole genome shotgun (WGS) entry which is preliminary data.</text>
</comment>
<dbReference type="FunFam" id="1.25.10.10:FF:000196">
    <property type="entry name" value="Sperm associated antigen 6"/>
    <property type="match status" value="1"/>
</dbReference>
<dbReference type="InterPro" id="IPR011989">
    <property type="entry name" value="ARM-like"/>
</dbReference>
<dbReference type="OrthoDB" id="7537227at2759"/>
<proteinExistence type="predicted"/>
<dbReference type="InterPro" id="IPR000225">
    <property type="entry name" value="Armadillo"/>
</dbReference>
<name>A0A0V0QF17_PSEPJ</name>
<dbReference type="InterPro" id="IPR000357">
    <property type="entry name" value="HEAT"/>
</dbReference>
<dbReference type="GO" id="GO:0008017">
    <property type="term" value="F:microtubule binding"/>
    <property type="evidence" value="ECO:0007669"/>
    <property type="project" value="TreeGrafter"/>
</dbReference>
<dbReference type="GO" id="GO:0003341">
    <property type="term" value="P:cilium movement"/>
    <property type="evidence" value="ECO:0007669"/>
    <property type="project" value="TreeGrafter"/>
</dbReference>
<organism evidence="2 3">
    <name type="scientific">Pseudocohnilembus persalinus</name>
    <name type="common">Ciliate</name>
    <dbReference type="NCBI Taxonomy" id="266149"/>
    <lineage>
        <taxon>Eukaryota</taxon>
        <taxon>Sar</taxon>
        <taxon>Alveolata</taxon>
        <taxon>Ciliophora</taxon>
        <taxon>Intramacronucleata</taxon>
        <taxon>Oligohymenophorea</taxon>
        <taxon>Scuticociliatia</taxon>
        <taxon>Philasterida</taxon>
        <taxon>Pseudocohnilembidae</taxon>
        <taxon>Pseudocohnilembus</taxon>
    </lineage>
</organism>
<dbReference type="InParanoid" id="A0A0V0QF17"/>
<dbReference type="OMA" id="CECIEQS"/>
<protein>
    <submittedName>
        <fullName evidence="2">Armadillo-type fold</fullName>
    </submittedName>
</protein>
<dbReference type="FunCoup" id="A0A0V0QF17">
    <property type="interactions" value="2"/>
</dbReference>
<dbReference type="Gene3D" id="1.25.10.10">
    <property type="entry name" value="Leucine-rich Repeat Variant"/>
    <property type="match status" value="2"/>
</dbReference>
<sequence>MSRAVLQPFEAYQKARVQFVQTVAELATRPQNIEALQAAGVMALLRPLLLDNVPSIQQSAALALGRLANYSEDLAEAVVSNEILPQLVISLSEQNRFYKKAAAFVLRAVAKHSTSLAQAVVSSGALDALVVCLEEFDPSVKEAAAWALSYIAKHTTELAQAVVDVGAVPLLVLCIQEPETALKRISASALSEICKHSSELAQHIVDAGAVPFLSSLIQHHDAQLKRQVCSCLANIARHTIDLAENVVENEIFPKILYRLKDNDALVRKFAATCIREIAKQSQELAKLICSSGGAVAIVDYINDVKGNNRLPGIITLGYISAFDESLAMAVISAKGIPPLKEALIREPDDLVKAAAAWTLGQIGGHSADHARAMAEADVPSHLLAVYKFPESSEDLKKKAKKALKSILQMCSHLPALEPLISEAPPDILQYVLHQFKKTLPHDKAALKSFVLHEGLKKIQEIKAPPGSKLREYIDKINELYPQEIIQFYSPGYEATLLNRIDDFRANN</sequence>
<dbReference type="Proteomes" id="UP000054937">
    <property type="component" value="Unassembled WGS sequence"/>
</dbReference>
<evidence type="ECO:0000313" key="2">
    <source>
        <dbReference type="EMBL" id="KRX00771.1"/>
    </source>
</evidence>
<accession>A0A0V0QF17</accession>
<dbReference type="SUPFAM" id="SSF48371">
    <property type="entry name" value="ARM repeat"/>
    <property type="match status" value="1"/>
</dbReference>
<gene>
    <name evidence="2" type="ORF">PPERSA_03031</name>
</gene>
<dbReference type="EMBL" id="LDAU01000182">
    <property type="protein sequence ID" value="KRX00771.1"/>
    <property type="molecule type" value="Genomic_DNA"/>
</dbReference>
<dbReference type="Pfam" id="PF02985">
    <property type="entry name" value="HEAT"/>
    <property type="match status" value="1"/>
</dbReference>
<evidence type="ECO:0000313" key="3">
    <source>
        <dbReference type="Proteomes" id="UP000054937"/>
    </source>
</evidence>
<dbReference type="GO" id="GO:0015630">
    <property type="term" value="C:microtubule cytoskeleton"/>
    <property type="evidence" value="ECO:0007669"/>
    <property type="project" value="TreeGrafter"/>
</dbReference>
<dbReference type="PANTHER" id="PTHR23314">
    <property type="entry name" value="SPERM-ASSOCIATED ANTIGEN 6 ARMADILLO REPEAT-CONTAINING"/>
    <property type="match status" value="1"/>
</dbReference>